<dbReference type="AlphaFoldDB" id="A0A017STK9"/>
<dbReference type="Proteomes" id="UP000019678">
    <property type="component" value="Unassembled WGS sequence"/>
</dbReference>
<dbReference type="eggNOG" id="COG3468">
    <property type="taxonomic scope" value="Bacteria"/>
</dbReference>
<gene>
    <name evidence="1" type="ORF">CAP_1386</name>
</gene>
<organism evidence="1 2">
    <name type="scientific">Chondromyces apiculatus DSM 436</name>
    <dbReference type="NCBI Taxonomy" id="1192034"/>
    <lineage>
        <taxon>Bacteria</taxon>
        <taxon>Pseudomonadati</taxon>
        <taxon>Myxococcota</taxon>
        <taxon>Polyangia</taxon>
        <taxon>Polyangiales</taxon>
        <taxon>Polyangiaceae</taxon>
        <taxon>Chondromyces</taxon>
    </lineage>
</organism>
<keyword evidence="2" id="KW-1185">Reference proteome</keyword>
<comment type="caution">
    <text evidence="1">The sequence shown here is derived from an EMBL/GenBank/DDBJ whole genome shotgun (WGS) entry which is preliminary data.</text>
</comment>
<sequence>MRFLQGRRLDAAFFHFFHSAQRAALLTALLVAAPGCTDGDLTVTFVDTHVTDRGEIQEPRGLTGLTVNAYTLDRDDGGLRKLDGHVSDEGVFTFVDVPKGDVHLHVKGQGSNEVIITSERELDLGELTLGRPDARLATVPTAIALDIDGLSPWQDEDGLLTYALGSGTFGFLDDTLERPLSAGTTALTTTADASLLQVPGVTESSRGDRVYMTQLVTRPFGEGEARRYWSVGKVYAPPSSFTLVEGATSAWSGTMADVPQIPLHLDWRRAEFAALAAQVHPAAVVDRHSVFLTSQPAGERVAASVSPMLLWLDDPASEDAALDLTYGNPYPSHWSAVGSVYTRFYVDLKVPDTGLTVRLDSLLSVSRHARAMGTSALVPVVTPPRGLQIDGMDAQITRRGVGASPKVSIAETGASGALSYTYALYRLAPGSTSMMLVGVVHTERTEIGLELLGALQQGSWYQVRVTAQPRSDHAVNRRSVTWDGASADVISGLFTP</sequence>
<dbReference type="STRING" id="1192034.CAP_1386"/>
<dbReference type="RefSeq" id="WP_044252340.1">
    <property type="nucleotide sequence ID" value="NZ_ASRX01000136.1"/>
</dbReference>
<name>A0A017STK9_9BACT</name>
<evidence type="ECO:0000313" key="1">
    <source>
        <dbReference type="EMBL" id="EYF00082.1"/>
    </source>
</evidence>
<accession>A0A017STK9</accession>
<evidence type="ECO:0000313" key="2">
    <source>
        <dbReference type="Proteomes" id="UP000019678"/>
    </source>
</evidence>
<proteinExistence type="predicted"/>
<dbReference type="EMBL" id="ASRX01000136">
    <property type="protein sequence ID" value="EYF00082.1"/>
    <property type="molecule type" value="Genomic_DNA"/>
</dbReference>
<protein>
    <submittedName>
        <fullName evidence="1">Uncharacterized protein</fullName>
    </submittedName>
</protein>
<reference evidence="1 2" key="1">
    <citation type="submission" date="2013-05" db="EMBL/GenBank/DDBJ databases">
        <title>Genome assembly of Chondromyces apiculatus DSM 436.</title>
        <authorList>
            <person name="Sharma G."/>
            <person name="Khatri I."/>
            <person name="Kaur C."/>
            <person name="Mayilraj S."/>
            <person name="Subramanian S."/>
        </authorList>
    </citation>
    <scope>NUCLEOTIDE SEQUENCE [LARGE SCALE GENOMIC DNA]</scope>
    <source>
        <strain evidence="1 2">DSM 436</strain>
    </source>
</reference>